<dbReference type="EMBL" id="CAMKVN010023997">
    <property type="protein sequence ID" value="CAI2200308.1"/>
    <property type="molecule type" value="Genomic_DNA"/>
</dbReference>
<dbReference type="AlphaFoldDB" id="A0A9W4X0T0"/>
<accession>A0A9W4X0T0</accession>
<reference evidence="2" key="1">
    <citation type="submission" date="2022-08" db="EMBL/GenBank/DDBJ databases">
        <authorList>
            <person name="Kallberg Y."/>
            <person name="Tangrot J."/>
            <person name="Rosling A."/>
        </authorList>
    </citation>
    <scope>NUCLEOTIDE SEQUENCE</scope>
    <source>
        <strain evidence="2">Wild A</strain>
    </source>
</reference>
<keyword evidence="1" id="KW-0175">Coiled coil</keyword>
<feature type="non-terminal residue" evidence="2">
    <location>
        <position position="1"/>
    </location>
</feature>
<gene>
    <name evidence="2" type="ORF">FWILDA_LOCUS19503</name>
</gene>
<proteinExistence type="predicted"/>
<comment type="caution">
    <text evidence="2">The sequence shown here is derived from an EMBL/GenBank/DDBJ whole genome shotgun (WGS) entry which is preliminary data.</text>
</comment>
<sequence length="151" mass="17031">KLKERVENLKKEVKGDDGSLKKMGQNIDKQLNEIGEYLEASEEIIKREAELKPKVSTSITSLTASITELETEIKTVKNQYKELERKSEDIKKKYAVGGVFAGLKKFGVEGIILFSDEEIGSEEFKAVHALTTSLFTYLTKHNQLCEKCGKE</sequence>
<dbReference type="OrthoDB" id="10638622at2759"/>
<feature type="coiled-coil region" evidence="1">
    <location>
        <begin position="59"/>
        <end position="93"/>
    </location>
</feature>
<evidence type="ECO:0000313" key="3">
    <source>
        <dbReference type="Proteomes" id="UP001153678"/>
    </source>
</evidence>
<keyword evidence="3" id="KW-1185">Reference proteome</keyword>
<name>A0A9W4X0T0_9GLOM</name>
<organism evidence="2 3">
    <name type="scientific">Funneliformis geosporum</name>
    <dbReference type="NCBI Taxonomy" id="1117311"/>
    <lineage>
        <taxon>Eukaryota</taxon>
        <taxon>Fungi</taxon>
        <taxon>Fungi incertae sedis</taxon>
        <taxon>Mucoromycota</taxon>
        <taxon>Glomeromycotina</taxon>
        <taxon>Glomeromycetes</taxon>
        <taxon>Glomerales</taxon>
        <taxon>Glomeraceae</taxon>
        <taxon>Funneliformis</taxon>
    </lineage>
</organism>
<dbReference type="Proteomes" id="UP001153678">
    <property type="component" value="Unassembled WGS sequence"/>
</dbReference>
<evidence type="ECO:0000313" key="2">
    <source>
        <dbReference type="EMBL" id="CAI2200308.1"/>
    </source>
</evidence>
<evidence type="ECO:0000256" key="1">
    <source>
        <dbReference type="SAM" id="Coils"/>
    </source>
</evidence>
<protein>
    <submittedName>
        <fullName evidence="2">12178_t:CDS:1</fullName>
    </submittedName>
</protein>